<dbReference type="EMBL" id="JACHHQ010000017">
    <property type="protein sequence ID" value="MBB5202558.1"/>
    <property type="molecule type" value="Genomic_DNA"/>
</dbReference>
<gene>
    <name evidence="5" type="ORF">HNR39_004426</name>
</gene>
<dbReference type="Gene3D" id="3.30.1450.10">
    <property type="match status" value="1"/>
</dbReference>
<feature type="chain" id="PRO_5032778341" description="Outer membrane protein assembly factor BamE domain-containing protein" evidence="3">
    <location>
        <begin position="19"/>
        <end position="162"/>
    </location>
</feature>
<dbReference type="RefSeq" id="WP_168057144.1">
    <property type="nucleotide sequence ID" value="NZ_JAAOZT010000016.1"/>
</dbReference>
<accession>A0A840RZM7</accession>
<keyword evidence="6" id="KW-1185">Reference proteome</keyword>
<evidence type="ECO:0000313" key="6">
    <source>
        <dbReference type="Proteomes" id="UP000571084"/>
    </source>
</evidence>
<evidence type="ECO:0000256" key="2">
    <source>
        <dbReference type="ARBA" id="ARBA00023136"/>
    </source>
</evidence>
<feature type="signal peptide" evidence="3">
    <location>
        <begin position="1"/>
        <end position="18"/>
    </location>
</feature>
<dbReference type="InterPro" id="IPR037873">
    <property type="entry name" value="BamE-like"/>
</dbReference>
<dbReference type="GO" id="GO:0019867">
    <property type="term" value="C:outer membrane"/>
    <property type="evidence" value="ECO:0007669"/>
    <property type="project" value="InterPro"/>
</dbReference>
<keyword evidence="2" id="KW-0472">Membrane</keyword>
<reference evidence="5 6" key="1">
    <citation type="submission" date="2020-08" db="EMBL/GenBank/DDBJ databases">
        <title>Genomic Encyclopedia of Type Strains, Phase IV (KMG-IV): sequencing the most valuable type-strain genomes for metagenomic binning, comparative biology and taxonomic classification.</title>
        <authorList>
            <person name="Goeker M."/>
        </authorList>
    </citation>
    <scope>NUCLEOTIDE SEQUENCE [LARGE SCALE GENOMIC DNA]</scope>
    <source>
        <strain evidence="5 6">DSM 23240</strain>
    </source>
</reference>
<evidence type="ECO:0000313" key="5">
    <source>
        <dbReference type="EMBL" id="MBB5202558.1"/>
    </source>
</evidence>
<protein>
    <recommendedName>
        <fullName evidence="4">Outer membrane protein assembly factor BamE domain-containing protein</fullName>
    </recommendedName>
</protein>
<dbReference type="AlphaFoldDB" id="A0A840RZM7"/>
<dbReference type="InterPro" id="IPR007450">
    <property type="entry name" value="BamE_dom"/>
</dbReference>
<organism evidence="5 6">
    <name type="scientific">Glaciimonas immobilis</name>
    <dbReference type="NCBI Taxonomy" id="728004"/>
    <lineage>
        <taxon>Bacteria</taxon>
        <taxon>Pseudomonadati</taxon>
        <taxon>Pseudomonadota</taxon>
        <taxon>Betaproteobacteria</taxon>
        <taxon>Burkholderiales</taxon>
        <taxon>Oxalobacteraceae</taxon>
        <taxon>Glaciimonas</taxon>
    </lineage>
</organism>
<evidence type="ECO:0000256" key="1">
    <source>
        <dbReference type="ARBA" id="ARBA00022729"/>
    </source>
</evidence>
<dbReference type="Pfam" id="PF04355">
    <property type="entry name" value="BamE"/>
    <property type="match status" value="1"/>
</dbReference>
<evidence type="ECO:0000259" key="4">
    <source>
        <dbReference type="Pfam" id="PF04355"/>
    </source>
</evidence>
<comment type="caution">
    <text evidence="5">The sequence shown here is derived from an EMBL/GenBank/DDBJ whole genome shotgun (WGS) entry which is preliminary data.</text>
</comment>
<feature type="domain" description="Outer membrane protein assembly factor BamE" evidence="4">
    <location>
        <begin position="80"/>
        <end position="145"/>
    </location>
</feature>
<name>A0A840RZM7_9BURK</name>
<keyword evidence="1 3" id="KW-0732">Signal</keyword>
<dbReference type="PROSITE" id="PS51257">
    <property type="entry name" value="PROKAR_LIPOPROTEIN"/>
    <property type="match status" value="1"/>
</dbReference>
<evidence type="ECO:0000256" key="3">
    <source>
        <dbReference type="SAM" id="SignalP"/>
    </source>
</evidence>
<proteinExistence type="predicted"/>
<dbReference type="Proteomes" id="UP000571084">
    <property type="component" value="Unassembled WGS sequence"/>
</dbReference>
<sequence length="162" mass="18195">MKNRYRTLLLLISVIAVAGCAIPVNPGDPESQVISRLGRPNATYQNGNERLLEYDQGAFGQETHMARIGPDGHLISYQQVLTLEQFAKIKVGQANKEDVLRLVGHPLNTVFYSRVQLEGWNYGFKESGVWNSLMTVYFDKTGIVAKLENGPDPRFEHSRFGL</sequence>